<keyword evidence="3" id="KW-1185">Reference proteome</keyword>
<evidence type="ECO:0000313" key="3">
    <source>
        <dbReference type="Proteomes" id="UP000294963"/>
    </source>
</evidence>
<dbReference type="Pfam" id="PF24880">
    <property type="entry name" value="DUF7738"/>
    <property type="match status" value="1"/>
</dbReference>
<evidence type="ECO:0000313" key="2">
    <source>
        <dbReference type="EMBL" id="TCM58047.1"/>
    </source>
</evidence>
<accession>A0A4R1X3X9</accession>
<dbReference type="Proteomes" id="UP000294963">
    <property type="component" value="Unassembled WGS sequence"/>
</dbReference>
<feature type="domain" description="DUF7738" evidence="1">
    <location>
        <begin position="43"/>
        <end position="144"/>
    </location>
</feature>
<dbReference type="EMBL" id="SLVJ01000054">
    <property type="protein sequence ID" value="TCM58047.1"/>
    <property type="molecule type" value="Genomic_DNA"/>
</dbReference>
<evidence type="ECO:0000259" key="1">
    <source>
        <dbReference type="Pfam" id="PF24880"/>
    </source>
</evidence>
<proteinExistence type="predicted"/>
<dbReference type="InterPro" id="IPR056640">
    <property type="entry name" value="DUF7738"/>
</dbReference>
<sequence>MTPQLILEKILLSIAIITLTACSNAEQNQIPVVEKKLNAQHQVKVDGCEISYNNKAIDFNQPLEGWLKVFGNHYRKVDYMDTAYEGAVKVPKEYYIYDDAGIRMVFDLNNKKMEYVGFLLEHSELNRDFKSETAEEYQLRLKDPNSFQAKQDFKDGIQVEDVILGAYPMDRETRQISRNKRSTAYYIWAKCKSGQKGQSFDVNITTSFDQPEIIDGLDFFVMLTQDIPEDISMRKKYENCEDVPEDDIIFGKRCIEIRKQYQERFGTSK</sequence>
<name>A0A4R1X3X9_ACICA</name>
<reference evidence="2 3" key="1">
    <citation type="submission" date="2019-03" db="EMBL/GenBank/DDBJ databases">
        <title>Genomic analyses of the natural microbiome of Caenorhabditis elegans.</title>
        <authorList>
            <person name="Samuel B."/>
        </authorList>
    </citation>
    <scope>NUCLEOTIDE SEQUENCE [LARGE SCALE GENOMIC DNA]</scope>
    <source>
        <strain evidence="2 3">JUb89</strain>
    </source>
</reference>
<dbReference type="OrthoDB" id="6676781at2"/>
<gene>
    <name evidence="2" type="ORF">EC844_1543</name>
</gene>
<protein>
    <recommendedName>
        <fullName evidence="1">DUF7738 domain-containing protein</fullName>
    </recommendedName>
</protein>
<comment type="caution">
    <text evidence="2">The sequence shown here is derived from an EMBL/GenBank/DDBJ whole genome shotgun (WGS) entry which is preliminary data.</text>
</comment>
<organism evidence="2 3">
    <name type="scientific">Acinetobacter calcoaceticus</name>
    <dbReference type="NCBI Taxonomy" id="471"/>
    <lineage>
        <taxon>Bacteria</taxon>
        <taxon>Pseudomonadati</taxon>
        <taxon>Pseudomonadota</taxon>
        <taxon>Gammaproteobacteria</taxon>
        <taxon>Moraxellales</taxon>
        <taxon>Moraxellaceae</taxon>
        <taxon>Acinetobacter</taxon>
        <taxon>Acinetobacter calcoaceticus/baumannii complex</taxon>
    </lineage>
</organism>
<dbReference type="AlphaFoldDB" id="A0A4R1X3X9"/>